<reference evidence="10 11" key="1">
    <citation type="submission" date="2024-04" db="EMBL/GenBank/DDBJ databases">
        <title>Luteolibacter sp. isolated from soil.</title>
        <authorList>
            <person name="An J."/>
        </authorList>
    </citation>
    <scope>NUCLEOTIDE SEQUENCE [LARGE SCALE GENOMIC DNA]</scope>
    <source>
        <strain evidence="10 11">Y139</strain>
    </source>
</reference>
<dbReference type="SUPFAM" id="SSF55869">
    <property type="entry name" value="DNA topoisomerase I domain"/>
    <property type="match status" value="1"/>
</dbReference>
<dbReference type="Pfam" id="PF01028">
    <property type="entry name" value="Topoisom_I"/>
    <property type="match status" value="1"/>
</dbReference>
<dbReference type="InterPro" id="IPR014711">
    <property type="entry name" value="TopoI_cat_a-hlx-sub_euk"/>
</dbReference>
<dbReference type="EC" id="5.6.2.1" evidence="3"/>
<sequence>MQGGLVFTHDGMPGYRRLRAGSGFSYRLPDGALLRNKTERTRISSLAVPPAYEAVWICMRENGHLQATGLDQRGRKQYRYHPEWHRLAGDRKFLHLSEFAKALPSIRRKVRTALNEYGLERSRIIAGIVTLLDQTGYRIGNHRYVQQNHSFGLASLLTRHARETEDGLLLRFKGKAGKEHRTTISDAQVIALVDELQDLPGQYLFCHRDGRRWKPVESGDVNAWLKEISGGDITAKQFRTWRATVMCARELGREPPPDTKTAMKRAETVAIRTTAERLHHTPATCRSYYIHPAIFRAYRSGDLHRRMNSPAPRLRKSDGSAFLHADERRTLAVIEANPPPRKRSPATAPRNLERVLQKSLEKQPRPPR</sequence>
<dbReference type="EMBL" id="JBBUKT010000007">
    <property type="protein sequence ID" value="MEK7952389.1"/>
    <property type="molecule type" value="Genomic_DNA"/>
</dbReference>
<evidence type="ECO:0000259" key="8">
    <source>
        <dbReference type="Pfam" id="PF01028"/>
    </source>
</evidence>
<dbReference type="Pfam" id="PF21338">
    <property type="entry name" value="Top1B_N_bact"/>
    <property type="match status" value="1"/>
</dbReference>
<evidence type="ECO:0000313" key="11">
    <source>
        <dbReference type="Proteomes" id="UP001371305"/>
    </source>
</evidence>
<dbReference type="RefSeq" id="WP_341406146.1">
    <property type="nucleotide sequence ID" value="NZ_JBBUKT010000007.1"/>
</dbReference>
<dbReference type="Proteomes" id="UP001371305">
    <property type="component" value="Unassembled WGS sequence"/>
</dbReference>
<keyword evidence="6" id="KW-0413">Isomerase</keyword>
<dbReference type="InterPro" id="IPR011010">
    <property type="entry name" value="DNA_brk_join_enz"/>
</dbReference>
<dbReference type="SUPFAM" id="SSF56349">
    <property type="entry name" value="DNA breaking-rejoining enzymes"/>
    <property type="match status" value="1"/>
</dbReference>
<gene>
    <name evidence="10" type="ORF">WKV53_17895</name>
</gene>
<protein>
    <recommendedName>
        <fullName evidence="3">DNA topoisomerase</fullName>
        <ecNumber evidence="3">5.6.2.1</ecNumber>
    </recommendedName>
</protein>
<dbReference type="Gene3D" id="3.90.15.10">
    <property type="entry name" value="Topoisomerase I, Chain A, domain 3"/>
    <property type="match status" value="1"/>
</dbReference>
<evidence type="ECO:0000259" key="9">
    <source>
        <dbReference type="Pfam" id="PF21338"/>
    </source>
</evidence>
<comment type="catalytic activity">
    <reaction evidence="1">
        <text>ATP-independent breakage of single-stranded DNA, followed by passage and rejoining.</text>
        <dbReference type="EC" id="5.6.2.1"/>
    </reaction>
</comment>
<keyword evidence="5" id="KW-0238">DNA-binding</keyword>
<keyword evidence="11" id="KW-1185">Reference proteome</keyword>
<evidence type="ECO:0000256" key="6">
    <source>
        <dbReference type="ARBA" id="ARBA00023235"/>
    </source>
</evidence>
<feature type="region of interest" description="Disordered" evidence="7">
    <location>
        <begin position="330"/>
        <end position="368"/>
    </location>
</feature>
<dbReference type="Gene3D" id="3.30.66.10">
    <property type="entry name" value="DNA topoisomerase I domain"/>
    <property type="match status" value="1"/>
</dbReference>
<evidence type="ECO:0000256" key="3">
    <source>
        <dbReference type="ARBA" id="ARBA00012891"/>
    </source>
</evidence>
<evidence type="ECO:0000256" key="2">
    <source>
        <dbReference type="ARBA" id="ARBA00006645"/>
    </source>
</evidence>
<evidence type="ECO:0000313" key="10">
    <source>
        <dbReference type="EMBL" id="MEK7952389.1"/>
    </source>
</evidence>
<comment type="similarity">
    <text evidence="2">Belongs to the type IB topoisomerase family.</text>
</comment>
<dbReference type="PROSITE" id="PS52038">
    <property type="entry name" value="TOPO_IB_2"/>
    <property type="match status" value="1"/>
</dbReference>
<comment type="caution">
    <text evidence="10">The sequence shown here is derived from an EMBL/GenBank/DDBJ whole genome shotgun (WGS) entry which is preliminary data.</text>
</comment>
<dbReference type="Gene3D" id="1.10.132.120">
    <property type="match status" value="1"/>
</dbReference>
<organism evidence="10 11">
    <name type="scientific">Luteolibacter soli</name>
    <dbReference type="NCBI Taxonomy" id="3135280"/>
    <lineage>
        <taxon>Bacteria</taxon>
        <taxon>Pseudomonadati</taxon>
        <taxon>Verrucomicrobiota</taxon>
        <taxon>Verrucomicrobiia</taxon>
        <taxon>Verrucomicrobiales</taxon>
        <taxon>Verrucomicrobiaceae</taxon>
        <taxon>Luteolibacter</taxon>
    </lineage>
</organism>
<name>A0ABU9AXA2_9BACT</name>
<evidence type="ECO:0000256" key="1">
    <source>
        <dbReference type="ARBA" id="ARBA00000213"/>
    </source>
</evidence>
<dbReference type="InterPro" id="IPR035447">
    <property type="entry name" value="DNA_topo_I_N_sf"/>
</dbReference>
<proteinExistence type="inferred from homology"/>
<keyword evidence="4" id="KW-0799">Topoisomerase</keyword>
<dbReference type="InterPro" id="IPR013500">
    <property type="entry name" value="TopoI_cat_euk"/>
</dbReference>
<evidence type="ECO:0000256" key="4">
    <source>
        <dbReference type="ARBA" id="ARBA00023029"/>
    </source>
</evidence>
<accession>A0ABU9AXA2</accession>
<evidence type="ECO:0000256" key="5">
    <source>
        <dbReference type="ARBA" id="ARBA00023125"/>
    </source>
</evidence>
<dbReference type="PRINTS" id="PR00416">
    <property type="entry name" value="EUTPISMRASEI"/>
</dbReference>
<dbReference type="InterPro" id="IPR049331">
    <property type="entry name" value="Top1B_N_bact"/>
</dbReference>
<evidence type="ECO:0000256" key="7">
    <source>
        <dbReference type="SAM" id="MobiDB-lite"/>
    </source>
</evidence>
<feature type="compositionally biased region" description="Basic and acidic residues" evidence="7">
    <location>
        <begin position="351"/>
        <end position="368"/>
    </location>
</feature>
<feature type="domain" description="DNA topoisomerase IB N-terminal" evidence="9">
    <location>
        <begin position="23"/>
        <end position="71"/>
    </location>
</feature>
<feature type="domain" description="DNA topoisomerase I catalytic core eukaryotic-type" evidence="8">
    <location>
        <begin position="91"/>
        <end position="285"/>
    </location>
</feature>
<dbReference type="InterPro" id="IPR001631">
    <property type="entry name" value="TopoI"/>
</dbReference>